<sequence>MSSDSLSSASTTEPLFHEQELSSKERSSWISWIKTSFSPMFTNQFLIIFLFGQFLSFCITSTIVATAELKIKAPTVQNFLTYFVLFITCTPITIDKYGLEGFLKMMKIRAWKYILIAFMNVQGNYLIVKAFEYTSALSLMLLDAWTTPIVAVLSLIFLKVTYRSSQYLGITICMIGFGIVILGDFDIGKNMNIAKDPIKGDIFAIIAATCYGISNVFEEICVKERPLHEVIGQMGFWGTIISCIQIAIIENDEFNNLVVSPKM</sequence>
<name>A0ACA9QG71_9GLOM</name>
<evidence type="ECO:0000313" key="1">
    <source>
        <dbReference type="EMBL" id="CAG8750188.1"/>
    </source>
</evidence>
<dbReference type="Proteomes" id="UP000789920">
    <property type="component" value="Unassembled WGS sequence"/>
</dbReference>
<proteinExistence type="predicted"/>
<protein>
    <submittedName>
        <fullName evidence="1">36517_t:CDS:1</fullName>
    </submittedName>
</protein>
<keyword evidence="2" id="KW-1185">Reference proteome</keyword>
<organism evidence="1 2">
    <name type="scientific">Racocetra persica</name>
    <dbReference type="NCBI Taxonomy" id="160502"/>
    <lineage>
        <taxon>Eukaryota</taxon>
        <taxon>Fungi</taxon>
        <taxon>Fungi incertae sedis</taxon>
        <taxon>Mucoromycota</taxon>
        <taxon>Glomeromycotina</taxon>
        <taxon>Glomeromycetes</taxon>
        <taxon>Diversisporales</taxon>
        <taxon>Gigasporaceae</taxon>
        <taxon>Racocetra</taxon>
    </lineage>
</organism>
<evidence type="ECO:0000313" key="2">
    <source>
        <dbReference type="Proteomes" id="UP000789920"/>
    </source>
</evidence>
<comment type="caution">
    <text evidence="1">The sequence shown here is derived from an EMBL/GenBank/DDBJ whole genome shotgun (WGS) entry which is preliminary data.</text>
</comment>
<dbReference type="EMBL" id="CAJVQC010032078">
    <property type="protein sequence ID" value="CAG8750188.1"/>
    <property type="molecule type" value="Genomic_DNA"/>
</dbReference>
<accession>A0ACA9QG71</accession>
<gene>
    <name evidence="1" type="ORF">RPERSI_LOCUS14106</name>
</gene>
<feature type="non-terminal residue" evidence="1">
    <location>
        <position position="1"/>
    </location>
</feature>
<reference evidence="1" key="1">
    <citation type="submission" date="2021-06" db="EMBL/GenBank/DDBJ databases">
        <authorList>
            <person name="Kallberg Y."/>
            <person name="Tangrot J."/>
            <person name="Rosling A."/>
        </authorList>
    </citation>
    <scope>NUCLEOTIDE SEQUENCE</scope>
    <source>
        <strain evidence="1">MA461A</strain>
    </source>
</reference>
<feature type="non-terminal residue" evidence="1">
    <location>
        <position position="263"/>
    </location>
</feature>